<name>A0A3S4I454_CHRVL</name>
<dbReference type="AlphaFoldDB" id="A0A3S4I454"/>
<evidence type="ECO:0000313" key="2">
    <source>
        <dbReference type="Proteomes" id="UP000275777"/>
    </source>
</evidence>
<organism evidence="1 2">
    <name type="scientific">Chromobacterium violaceum</name>
    <dbReference type="NCBI Taxonomy" id="536"/>
    <lineage>
        <taxon>Bacteria</taxon>
        <taxon>Pseudomonadati</taxon>
        <taxon>Pseudomonadota</taxon>
        <taxon>Betaproteobacteria</taxon>
        <taxon>Neisseriales</taxon>
        <taxon>Chromobacteriaceae</taxon>
        <taxon>Chromobacterium</taxon>
    </lineage>
</organism>
<accession>A0A3S4I454</accession>
<evidence type="ECO:0000313" key="1">
    <source>
        <dbReference type="EMBL" id="VEB40801.1"/>
    </source>
</evidence>
<dbReference type="Proteomes" id="UP000275777">
    <property type="component" value="Chromosome"/>
</dbReference>
<sequence>MSRSEAQSWSLDIALAQGGFDALHPEGKNTLLQLGTTRPISTPCSNR</sequence>
<dbReference type="EMBL" id="LR134182">
    <property type="protein sequence ID" value="VEB40801.1"/>
    <property type="molecule type" value="Genomic_DNA"/>
</dbReference>
<gene>
    <name evidence="1" type="ORF">NCTC9695_01204</name>
</gene>
<reference evidence="1 2" key="1">
    <citation type="submission" date="2018-12" db="EMBL/GenBank/DDBJ databases">
        <authorList>
            <consortium name="Pathogen Informatics"/>
        </authorList>
    </citation>
    <scope>NUCLEOTIDE SEQUENCE [LARGE SCALE GENOMIC DNA]</scope>
    <source>
        <strain evidence="1 2">NCTC9695</strain>
    </source>
</reference>
<proteinExistence type="predicted"/>
<protein>
    <submittedName>
        <fullName evidence="1">Uncharacterized protein</fullName>
    </submittedName>
</protein>